<dbReference type="SMART" id="SM00245">
    <property type="entry name" value="TSPc"/>
    <property type="match status" value="1"/>
</dbReference>
<keyword evidence="3" id="KW-1185">Reference proteome</keyword>
<dbReference type="Proteomes" id="UP000005631">
    <property type="component" value="Chromosome"/>
</dbReference>
<dbReference type="Pfam" id="PF03572">
    <property type="entry name" value="Peptidase_S41"/>
    <property type="match status" value="1"/>
</dbReference>
<sequence>MKNILKTSVSLAILIFTSSCEKSFLYEDQVNDPQTIFDAVWTDMDEHYSGFTDSPLQWDDLGNMYSPLITSNTSNQDLWNVLTEMMDKLNDEHVKLYDDASKEVFISGDDKAEKAVTEFDLELIANDYLTEIASPNNYILNGKMAGKENVGYIFIAAFLDENPGLIGSALQQMDYQNLDALIIDIRTSIGGYDGLAAKYAAYFSDGCHHIYNSQYKDGPDRNDFTSAKACYTQRAEVVNFTKPIILLADAATASEAEIFTLNMRSFAHVVQMGDTTAGALSTVGPARFLANGWRYEYSIQRISNPDGSTFEKAGIPPVKYVQNTETDILNGQDKVLEESLLYLQQNFNI</sequence>
<dbReference type="Gene3D" id="3.90.226.10">
    <property type="entry name" value="2-enoyl-CoA Hydratase, Chain A, domain 1"/>
    <property type="match status" value="1"/>
</dbReference>
<dbReference type="OrthoDB" id="6397760at2"/>
<dbReference type="eggNOG" id="COG0793">
    <property type="taxonomic scope" value="Bacteria"/>
</dbReference>
<dbReference type="STRING" id="926562.Oweho_0267"/>
<evidence type="ECO:0000259" key="1">
    <source>
        <dbReference type="SMART" id="SM00245"/>
    </source>
</evidence>
<evidence type="ECO:0000313" key="2">
    <source>
        <dbReference type="EMBL" id="AEV31289.1"/>
    </source>
</evidence>
<gene>
    <name evidence="2" type="ordered locus">Oweho_0267</name>
</gene>
<accession>G8R7W6</accession>
<dbReference type="CDD" id="cd07563">
    <property type="entry name" value="Peptidase_S41_IRBP"/>
    <property type="match status" value="1"/>
</dbReference>
<protein>
    <submittedName>
        <fullName evidence="2">Periplasmic protease</fullName>
    </submittedName>
</protein>
<dbReference type="AlphaFoldDB" id="G8R7W6"/>
<dbReference type="GO" id="GO:0008236">
    <property type="term" value="F:serine-type peptidase activity"/>
    <property type="evidence" value="ECO:0007669"/>
    <property type="project" value="InterPro"/>
</dbReference>
<dbReference type="KEGG" id="oho:Oweho_0267"/>
<dbReference type="PROSITE" id="PS51257">
    <property type="entry name" value="PROKAR_LIPOPROTEIN"/>
    <property type="match status" value="1"/>
</dbReference>
<dbReference type="Pfam" id="PF14684">
    <property type="entry name" value="Tricorn_C1"/>
    <property type="match status" value="1"/>
</dbReference>
<dbReference type="InterPro" id="IPR029045">
    <property type="entry name" value="ClpP/crotonase-like_dom_sf"/>
</dbReference>
<dbReference type="HOGENOM" id="CLU_034080_0_0_10"/>
<feature type="domain" description="Tail specific protease" evidence="1">
    <location>
        <begin position="116"/>
        <end position="322"/>
    </location>
</feature>
<name>G8R7W6_OWEHD</name>
<dbReference type="EMBL" id="CP003156">
    <property type="protein sequence ID" value="AEV31289.1"/>
    <property type="molecule type" value="Genomic_DNA"/>
</dbReference>
<dbReference type="GO" id="GO:0006508">
    <property type="term" value="P:proteolysis"/>
    <property type="evidence" value="ECO:0007669"/>
    <property type="project" value="UniProtKB-KW"/>
</dbReference>
<dbReference type="Gene3D" id="3.30.750.44">
    <property type="match status" value="1"/>
</dbReference>
<reference evidence="2 3" key="1">
    <citation type="journal article" date="2012" name="Stand. Genomic Sci.">
        <title>Genome sequence of the orange-pigmented seawater bacterium Owenweeksia hongkongensis type strain (UST20020801(T)).</title>
        <authorList>
            <person name="Riedel T."/>
            <person name="Held B."/>
            <person name="Nolan M."/>
            <person name="Lucas S."/>
            <person name="Lapidus A."/>
            <person name="Tice H."/>
            <person name="Del Rio T.G."/>
            <person name="Cheng J.F."/>
            <person name="Han C."/>
            <person name="Tapia R."/>
            <person name="Goodwin L.A."/>
            <person name="Pitluck S."/>
            <person name="Liolios K."/>
            <person name="Mavromatis K."/>
            <person name="Pagani I."/>
            <person name="Ivanova N."/>
            <person name="Mikhailova N."/>
            <person name="Pati A."/>
            <person name="Chen A."/>
            <person name="Palaniappan K."/>
            <person name="Rohde M."/>
            <person name="Tindall B.J."/>
            <person name="Detter J.C."/>
            <person name="Goker M."/>
            <person name="Woyke T."/>
            <person name="Bristow J."/>
            <person name="Eisen J.A."/>
            <person name="Markowitz V."/>
            <person name="Hugenholtz P."/>
            <person name="Klenk H.P."/>
            <person name="Kyrpides N.C."/>
        </authorList>
    </citation>
    <scope>NUCLEOTIDE SEQUENCE</scope>
    <source>
        <strain evidence="3">DSM 17368 / JCM 12287 / NRRL B-23963</strain>
    </source>
</reference>
<keyword evidence="2" id="KW-0378">Hydrolase</keyword>
<dbReference type="PANTHER" id="PTHR11261:SF3">
    <property type="entry name" value="RETINOL-BINDING PROTEIN 3"/>
    <property type="match status" value="1"/>
</dbReference>
<dbReference type="PANTHER" id="PTHR11261">
    <property type="entry name" value="INTERPHOTORECEPTOR RETINOID-BINDING PROTEIN"/>
    <property type="match status" value="1"/>
</dbReference>
<dbReference type="InterPro" id="IPR028204">
    <property type="entry name" value="Tricorn_C1"/>
</dbReference>
<dbReference type="RefSeq" id="WP_014200650.1">
    <property type="nucleotide sequence ID" value="NC_016599.1"/>
</dbReference>
<keyword evidence="2" id="KW-0645">Protease</keyword>
<organism evidence="2 3">
    <name type="scientific">Owenweeksia hongkongensis (strain DSM 17368 / CIP 108786 / JCM 12287 / NRRL B-23963 / UST20020801)</name>
    <dbReference type="NCBI Taxonomy" id="926562"/>
    <lineage>
        <taxon>Bacteria</taxon>
        <taxon>Pseudomonadati</taxon>
        <taxon>Bacteroidota</taxon>
        <taxon>Flavobacteriia</taxon>
        <taxon>Flavobacteriales</taxon>
        <taxon>Owenweeksiaceae</taxon>
        <taxon>Owenweeksia</taxon>
    </lineage>
</organism>
<dbReference type="SUPFAM" id="SSF52096">
    <property type="entry name" value="ClpP/crotonase"/>
    <property type="match status" value="1"/>
</dbReference>
<evidence type="ECO:0000313" key="3">
    <source>
        <dbReference type="Proteomes" id="UP000005631"/>
    </source>
</evidence>
<dbReference type="InterPro" id="IPR005151">
    <property type="entry name" value="Tail-specific_protease"/>
</dbReference>
<proteinExistence type="predicted"/>